<dbReference type="EMBL" id="CM042043">
    <property type="protein sequence ID" value="KAI3694871.1"/>
    <property type="molecule type" value="Genomic_DNA"/>
</dbReference>
<keyword evidence="2" id="KW-1185">Reference proteome</keyword>
<dbReference type="Proteomes" id="UP001056120">
    <property type="component" value="Linkage Group LG26"/>
</dbReference>
<organism evidence="1 2">
    <name type="scientific">Smallanthus sonchifolius</name>
    <dbReference type="NCBI Taxonomy" id="185202"/>
    <lineage>
        <taxon>Eukaryota</taxon>
        <taxon>Viridiplantae</taxon>
        <taxon>Streptophyta</taxon>
        <taxon>Embryophyta</taxon>
        <taxon>Tracheophyta</taxon>
        <taxon>Spermatophyta</taxon>
        <taxon>Magnoliopsida</taxon>
        <taxon>eudicotyledons</taxon>
        <taxon>Gunneridae</taxon>
        <taxon>Pentapetalae</taxon>
        <taxon>asterids</taxon>
        <taxon>campanulids</taxon>
        <taxon>Asterales</taxon>
        <taxon>Asteraceae</taxon>
        <taxon>Asteroideae</taxon>
        <taxon>Heliantheae alliance</taxon>
        <taxon>Millerieae</taxon>
        <taxon>Smallanthus</taxon>
    </lineage>
</organism>
<reference evidence="1 2" key="2">
    <citation type="journal article" date="2022" name="Mol. Ecol. Resour.">
        <title>The genomes of chicory, endive, great burdock and yacon provide insights into Asteraceae paleo-polyploidization history and plant inulin production.</title>
        <authorList>
            <person name="Fan W."/>
            <person name="Wang S."/>
            <person name="Wang H."/>
            <person name="Wang A."/>
            <person name="Jiang F."/>
            <person name="Liu H."/>
            <person name="Zhao H."/>
            <person name="Xu D."/>
            <person name="Zhang Y."/>
        </authorList>
    </citation>
    <scope>NUCLEOTIDE SEQUENCE [LARGE SCALE GENOMIC DNA]</scope>
    <source>
        <strain evidence="2">cv. Yunnan</strain>
        <tissue evidence="1">Leaves</tissue>
    </source>
</reference>
<evidence type="ECO:0000313" key="1">
    <source>
        <dbReference type="EMBL" id="KAI3694871.1"/>
    </source>
</evidence>
<proteinExistence type="predicted"/>
<accession>A0ACB8ZC17</accession>
<protein>
    <submittedName>
        <fullName evidence="1">Uncharacterized protein</fullName>
    </submittedName>
</protein>
<evidence type="ECO:0000313" key="2">
    <source>
        <dbReference type="Proteomes" id="UP001056120"/>
    </source>
</evidence>
<comment type="caution">
    <text evidence="1">The sequence shown here is derived from an EMBL/GenBank/DDBJ whole genome shotgun (WGS) entry which is preliminary data.</text>
</comment>
<sequence length="122" mass="14138">MAPGTITLLKNLDVMKDDYTIKVRIIRMWTRPMFRNPTEVYCYDMILMDEEVLNDYTISKLLINADIEEISTFKKRFIEASISESSTSQSGFTVSIFTNLEDDFLNNNQFSSIGEINETKEV</sequence>
<reference evidence="2" key="1">
    <citation type="journal article" date="2022" name="Mol. Ecol. Resour.">
        <title>The genomes of chicory, endive, great burdock and yacon provide insights into Asteraceae palaeo-polyploidization history and plant inulin production.</title>
        <authorList>
            <person name="Fan W."/>
            <person name="Wang S."/>
            <person name="Wang H."/>
            <person name="Wang A."/>
            <person name="Jiang F."/>
            <person name="Liu H."/>
            <person name="Zhao H."/>
            <person name="Xu D."/>
            <person name="Zhang Y."/>
        </authorList>
    </citation>
    <scope>NUCLEOTIDE SEQUENCE [LARGE SCALE GENOMIC DNA]</scope>
    <source>
        <strain evidence="2">cv. Yunnan</strain>
    </source>
</reference>
<name>A0ACB8ZC17_9ASTR</name>
<gene>
    <name evidence="1" type="ORF">L1987_77852</name>
</gene>